<organism evidence="1">
    <name type="scientific">Sesamum angustifolium</name>
    <dbReference type="NCBI Taxonomy" id="2727405"/>
    <lineage>
        <taxon>Eukaryota</taxon>
        <taxon>Viridiplantae</taxon>
        <taxon>Streptophyta</taxon>
        <taxon>Embryophyta</taxon>
        <taxon>Tracheophyta</taxon>
        <taxon>Spermatophyta</taxon>
        <taxon>Magnoliopsida</taxon>
        <taxon>eudicotyledons</taxon>
        <taxon>Gunneridae</taxon>
        <taxon>Pentapetalae</taxon>
        <taxon>asterids</taxon>
        <taxon>lamiids</taxon>
        <taxon>Lamiales</taxon>
        <taxon>Pedaliaceae</taxon>
        <taxon>Sesamum</taxon>
    </lineage>
</organism>
<proteinExistence type="predicted"/>
<dbReference type="EMBL" id="JACGWK010000016">
    <property type="protein sequence ID" value="KAL0311202.1"/>
    <property type="molecule type" value="Genomic_DNA"/>
</dbReference>
<name>A0AAW2KX93_9LAMI</name>
<comment type="caution">
    <text evidence="1">The sequence shown here is derived from an EMBL/GenBank/DDBJ whole genome shotgun (WGS) entry which is preliminary data.</text>
</comment>
<reference evidence="1" key="2">
    <citation type="journal article" date="2024" name="Plant">
        <title>Genomic evolution and insights into agronomic trait innovations of Sesamum species.</title>
        <authorList>
            <person name="Miao H."/>
            <person name="Wang L."/>
            <person name="Qu L."/>
            <person name="Liu H."/>
            <person name="Sun Y."/>
            <person name="Le M."/>
            <person name="Wang Q."/>
            <person name="Wei S."/>
            <person name="Zheng Y."/>
            <person name="Lin W."/>
            <person name="Duan Y."/>
            <person name="Cao H."/>
            <person name="Xiong S."/>
            <person name="Wang X."/>
            <person name="Wei L."/>
            <person name="Li C."/>
            <person name="Ma Q."/>
            <person name="Ju M."/>
            <person name="Zhao R."/>
            <person name="Li G."/>
            <person name="Mu C."/>
            <person name="Tian Q."/>
            <person name="Mei H."/>
            <person name="Zhang T."/>
            <person name="Gao T."/>
            <person name="Zhang H."/>
        </authorList>
    </citation>
    <scope>NUCLEOTIDE SEQUENCE</scope>
    <source>
        <strain evidence="1">G01</strain>
    </source>
</reference>
<dbReference type="AlphaFoldDB" id="A0AAW2KX93"/>
<protein>
    <submittedName>
        <fullName evidence="1">Uncharacterized protein</fullName>
    </submittedName>
</protein>
<sequence>MHIHELCSYHVVVHLASDGRSLAGSQIEVFRFHFEVAWLCSEDCKAMIEKAWEGELGTDPTMGFMQKIRSYKLGLMQWTNRVLITFPGEIRNLMSNLILSQTRRLLVLYERRKRCGNKEGTRYCSRKGTVILLSFTLEQQKDENSVRLKNSRKMTVLMWREKLAFNKSS</sequence>
<evidence type="ECO:0000313" key="1">
    <source>
        <dbReference type="EMBL" id="KAL0311202.1"/>
    </source>
</evidence>
<reference evidence="1" key="1">
    <citation type="submission" date="2020-06" db="EMBL/GenBank/DDBJ databases">
        <authorList>
            <person name="Li T."/>
            <person name="Hu X."/>
            <person name="Zhang T."/>
            <person name="Song X."/>
            <person name="Zhang H."/>
            <person name="Dai N."/>
            <person name="Sheng W."/>
            <person name="Hou X."/>
            <person name="Wei L."/>
        </authorList>
    </citation>
    <scope>NUCLEOTIDE SEQUENCE</scope>
    <source>
        <strain evidence="1">G01</strain>
        <tissue evidence="1">Leaf</tissue>
    </source>
</reference>
<accession>A0AAW2KX93</accession>
<gene>
    <name evidence="1" type="ORF">Sangu_2414900</name>
</gene>